<comment type="subcellular location">
    <subcellularLocation>
        <location evidence="1">Cytoplasm</location>
    </subcellularLocation>
</comment>
<dbReference type="Pfam" id="PF21981">
    <property type="entry name" value="RecX_HTH3"/>
    <property type="match status" value="1"/>
</dbReference>
<feature type="domain" description="RecX third three-helical" evidence="6">
    <location>
        <begin position="116"/>
        <end position="159"/>
    </location>
</feature>
<reference evidence="8" key="1">
    <citation type="submission" date="2020-05" db="EMBL/GenBank/DDBJ databases">
        <authorList>
            <person name="Chiriac C."/>
            <person name="Salcher M."/>
            <person name="Ghai R."/>
            <person name="Kavagutti S V."/>
        </authorList>
    </citation>
    <scope>NUCLEOTIDE SEQUENCE</scope>
</reference>
<evidence type="ECO:0000259" key="7">
    <source>
        <dbReference type="Pfam" id="PF21982"/>
    </source>
</evidence>
<dbReference type="GO" id="GO:0005737">
    <property type="term" value="C:cytoplasm"/>
    <property type="evidence" value="ECO:0007669"/>
    <property type="project" value="UniProtKB-SubCell"/>
</dbReference>
<evidence type="ECO:0000256" key="1">
    <source>
        <dbReference type="ARBA" id="ARBA00004496"/>
    </source>
</evidence>
<keyword evidence="4" id="KW-0963">Cytoplasm</keyword>
<feature type="domain" description="RecX second three-helical" evidence="5">
    <location>
        <begin position="65"/>
        <end position="106"/>
    </location>
</feature>
<evidence type="ECO:0000259" key="6">
    <source>
        <dbReference type="Pfam" id="PF21981"/>
    </source>
</evidence>
<accession>A0A6J6GRX0</accession>
<proteinExistence type="inferred from homology"/>
<dbReference type="Gene3D" id="1.10.10.10">
    <property type="entry name" value="Winged helix-like DNA-binding domain superfamily/Winged helix DNA-binding domain"/>
    <property type="match status" value="3"/>
</dbReference>
<dbReference type="InterPro" id="IPR053926">
    <property type="entry name" value="RecX_HTH_1st"/>
</dbReference>
<dbReference type="InterPro" id="IPR036388">
    <property type="entry name" value="WH-like_DNA-bd_sf"/>
</dbReference>
<dbReference type="AlphaFoldDB" id="A0A6J6GRX0"/>
<evidence type="ECO:0000256" key="3">
    <source>
        <dbReference type="ARBA" id="ARBA00018111"/>
    </source>
</evidence>
<dbReference type="PANTHER" id="PTHR33602:SF1">
    <property type="entry name" value="REGULATORY PROTEIN RECX FAMILY PROTEIN"/>
    <property type="match status" value="1"/>
</dbReference>
<gene>
    <name evidence="8" type="ORF">UFOPK1811_01015</name>
</gene>
<protein>
    <recommendedName>
        <fullName evidence="3">Regulatory protein RecX</fullName>
    </recommendedName>
</protein>
<evidence type="ECO:0000259" key="5">
    <source>
        <dbReference type="Pfam" id="PF02631"/>
    </source>
</evidence>
<dbReference type="InterPro" id="IPR053924">
    <property type="entry name" value="RecX_HTH_2nd"/>
</dbReference>
<evidence type="ECO:0000256" key="4">
    <source>
        <dbReference type="ARBA" id="ARBA00022490"/>
    </source>
</evidence>
<comment type="similarity">
    <text evidence="2">Belongs to the RecX family.</text>
</comment>
<dbReference type="Pfam" id="PF02631">
    <property type="entry name" value="RecX_HTH2"/>
    <property type="match status" value="1"/>
</dbReference>
<evidence type="ECO:0000313" key="8">
    <source>
        <dbReference type="EMBL" id="CAB4604027.1"/>
    </source>
</evidence>
<dbReference type="EMBL" id="CAEZUJ010000043">
    <property type="protein sequence ID" value="CAB4604027.1"/>
    <property type="molecule type" value="Genomic_DNA"/>
</dbReference>
<dbReference type="InterPro" id="IPR003783">
    <property type="entry name" value="Regulatory_RecX"/>
</dbReference>
<feature type="domain" description="RecX first three-helical" evidence="7">
    <location>
        <begin position="21"/>
        <end position="58"/>
    </location>
</feature>
<dbReference type="PANTHER" id="PTHR33602">
    <property type="entry name" value="REGULATORY PROTEIN RECX FAMILY PROTEIN"/>
    <property type="match status" value="1"/>
</dbReference>
<dbReference type="InterPro" id="IPR053925">
    <property type="entry name" value="RecX_HTH_3rd"/>
</dbReference>
<name>A0A6J6GRX0_9ZZZZ</name>
<evidence type="ECO:0000256" key="2">
    <source>
        <dbReference type="ARBA" id="ARBA00009695"/>
    </source>
</evidence>
<sequence length="164" mass="18725">MLISKEVDMQIEADPYSVATKIALNALSRRAKSRGELYAVLLKKNTEPDLIDRVLDRLTEHKLIDDQAFANDWSRSRHIYKGLSRNVLARELRQKGVGDIEISVALEQIAPESERAVATALVEKKLRSLQRESAEVKYRRISGFLARKGYPHQLISQILRETDL</sequence>
<dbReference type="GO" id="GO:0006282">
    <property type="term" value="P:regulation of DNA repair"/>
    <property type="evidence" value="ECO:0007669"/>
    <property type="project" value="InterPro"/>
</dbReference>
<organism evidence="8">
    <name type="scientific">freshwater metagenome</name>
    <dbReference type="NCBI Taxonomy" id="449393"/>
    <lineage>
        <taxon>unclassified sequences</taxon>
        <taxon>metagenomes</taxon>
        <taxon>ecological metagenomes</taxon>
    </lineage>
</organism>
<dbReference type="HAMAP" id="MF_01114">
    <property type="entry name" value="RecX"/>
    <property type="match status" value="1"/>
</dbReference>
<dbReference type="Pfam" id="PF21982">
    <property type="entry name" value="RecX_HTH1"/>
    <property type="match status" value="1"/>
</dbReference>